<dbReference type="RefSeq" id="WP_354696738.1">
    <property type="nucleotide sequence ID" value="NZ_JAZHOG010000014.1"/>
</dbReference>
<dbReference type="EMBL" id="JAZHOG010000014">
    <property type="protein sequence ID" value="MEJ8569413.1"/>
    <property type="molecule type" value="Genomic_DNA"/>
</dbReference>
<evidence type="ECO:0000256" key="1">
    <source>
        <dbReference type="SAM" id="SignalP"/>
    </source>
</evidence>
<comment type="caution">
    <text evidence="2">The sequence shown here is derived from an EMBL/GenBank/DDBJ whole genome shotgun (WGS) entry which is preliminary data.</text>
</comment>
<feature type="signal peptide" evidence="1">
    <location>
        <begin position="1"/>
        <end position="21"/>
    </location>
</feature>
<dbReference type="Proteomes" id="UP001359886">
    <property type="component" value="Unassembled WGS sequence"/>
</dbReference>
<evidence type="ECO:0008006" key="4">
    <source>
        <dbReference type="Google" id="ProtNLM"/>
    </source>
</evidence>
<evidence type="ECO:0000313" key="2">
    <source>
        <dbReference type="EMBL" id="MEJ8569413.1"/>
    </source>
</evidence>
<gene>
    <name evidence="2" type="ORF">V3330_17435</name>
</gene>
<keyword evidence="3" id="KW-1185">Reference proteome</keyword>
<reference evidence="2 3" key="1">
    <citation type="submission" date="2024-02" db="EMBL/GenBank/DDBJ databases">
        <title>A novel Wenzhouxiangellaceae bacterium, isolated from coastal sediments.</title>
        <authorList>
            <person name="Du Z.-J."/>
            <person name="Ye Y.-Q."/>
            <person name="Zhang X.-Y."/>
        </authorList>
    </citation>
    <scope>NUCLEOTIDE SEQUENCE [LARGE SCALE GENOMIC DNA]</scope>
    <source>
        <strain evidence="2 3">CH-27</strain>
    </source>
</reference>
<proteinExistence type="predicted"/>
<name>A0AAW9RKI5_9GAMM</name>
<sequence>MKNFPFSVLLVSSLLTACVSANPEKAPHGGGPGSGSVVFYRTHSLQATLADAYIGTGDDYFLQLDEDEYTRVEVKGGFHQFRARAQGSVSSDTRVKVNPGETVCVEARPNYEELEWLAVPFVNAFIPSFVLEETPCPSAEEMSRWTRV</sequence>
<feature type="chain" id="PRO_5043880679" description="DUF2846 domain-containing protein" evidence="1">
    <location>
        <begin position="22"/>
        <end position="148"/>
    </location>
</feature>
<dbReference type="AlphaFoldDB" id="A0AAW9RKI5"/>
<evidence type="ECO:0000313" key="3">
    <source>
        <dbReference type="Proteomes" id="UP001359886"/>
    </source>
</evidence>
<keyword evidence="1" id="KW-0732">Signal</keyword>
<dbReference type="PROSITE" id="PS51257">
    <property type="entry name" value="PROKAR_LIPOPROTEIN"/>
    <property type="match status" value="1"/>
</dbReference>
<protein>
    <recommendedName>
        <fullName evidence="4">DUF2846 domain-containing protein</fullName>
    </recommendedName>
</protein>
<organism evidence="2 3">
    <name type="scientific">Elongatibacter sediminis</name>
    <dbReference type="NCBI Taxonomy" id="3119006"/>
    <lineage>
        <taxon>Bacteria</taxon>
        <taxon>Pseudomonadati</taxon>
        <taxon>Pseudomonadota</taxon>
        <taxon>Gammaproteobacteria</taxon>
        <taxon>Chromatiales</taxon>
        <taxon>Wenzhouxiangellaceae</taxon>
        <taxon>Elongatibacter</taxon>
    </lineage>
</organism>
<accession>A0AAW9RKI5</accession>